<name>A0A6S7AJ83_9BURK</name>
<dbReference type="RefSeq" id="WP_175125959.1">
    <property type="nucleotide sequence ID" value="NZ_CADIJM010000020.1"/>
</dbReference>
<organism evidence="3 4">
    <name type="scientific">Achromobacter animicus</name>
    <dbReference type="NCBI Taxonomy" id="1389935"/>
    <lineage>
        <taxon>Bacteria</taxon>
        <taxon>Pseudomonadati</taxon>
        <taxon>Pseudomonadota</taxon>
        <taxon>Betaproteobacteria</taxon>
        <taxon>Burkholderiales</taxon>
        <taxon>Alcaligenaceae</taxon>
        <taxon>Achromobacter</taxon>
    </lineage>
</organism>
<keyword evidence="4" id="KW-1185">Reference proteome</keyword>
<feature type="compositionally biased region" description="Gly residues" evidence="1">
    <location>
        <begin position="107"/>
        <end position="117"/>
    </location>
</feature>
<feature type="chain" id="PRO_5028862270" description="Copper resistance protein NlpE" evidence="2">
    <location>
        <begin position="28"/>
        <end position="264"/>
    </location>
</feature>
<gene>
    <name evidence="3" type="ORF">LMG26690_05149</name>
</gene>
<feature type="region of interest" description="Disordered" evidence="1">
    <location>
        <begin position="178"/>
        <end position="198"/>
    </location>
</feature>
<dbReference type="EMBL" id="CADIJM010000020">
    <property type="protein sequence ID" value="CAB3734833.1"/>
    <property type="molecule type" value="Genomic_DNA"/>
</dbReference>
<dbReference type="Gene3D" id="2.40.128.300">
    <property type="match status" value="1"/>
</dbReference>
<feature type="signal peptide" evidence="2">
    <location>
        <begin position="1"/>
        <end position="27"/>
    </location>
</feature>
<dbReference type="AlphaFoldDB" id="A0A6S7AJ83"/>
<keyword evidence="2" id="KW-0732">Signal</keyword>
<accession>A0A6S7AJ83</accession>
<evidence type="ECO:0008006" key="5">
    <source>
        <dbReference type="Google" id="ProtNLM"/>
    </source>
</evidence>
<feature type="region of interest" description="Disordered" evidence="1">
    <location>
        <begin position="77"/>
        <end position="128"/>
    </location>
</feature>
<reference evidence="3 4" key="1">
    <citation type="submission" date="2020-04" db="EMBL/GenBank/DDBJ databases">
        <authorList>
            <person name="De Canck E."/>
        </authorList>
    </citation>
    <scope>NUCLEOTIDE SEQUENCE [LARGE SCALE GENOMIC DNA]</scope>
    <source>
        <strain evidence="3 4">LMG 26690</strain>
    </source>
</reference>
<dbReference type="PROSITE" id="PS51257">
    <property type="entry name" value="PROKAR_LIPOPROTEIN"/>
    <property type="match status" value="1"/>
</dbReference>
<evidence type="ECO:0000313" key="3">
    <source>
        <dbReference type="EMBL" id="CAB3734833.1"/>
    </source>
</evidence>
<evidence type="ECO:0000313" key="4">
    <source>
        <dbReference type="Proteomes" id="UP000494214"/>
    </source>
</evidence>
<feature type="compositionally biased region" description="Low complexity" evidence="1">
    <location>
        <begin position="81"/>
        <end position="93"/>
    </location>
</feature>
<protein>
    <recommendedName>
        <fullName evidence="5">Copper resistance protein NlpE</fullName>
    </recommendedName>
</protein>
<evidence type="ECO:0000256" key="2">
    <source>
        <dbReference type="SAM" id="SignalP"/>
    </source>
</evidence>
<sequence>MAARVEIVSRSRKLSVMGLLLAGTVIAATGCAKQKAEGYYDLPAESTVTDAQYQGSGAGYRTVIRAPSQVQIELKPDARRQQNQNQQAVAAGQTTEDGQSVPEGAESGAGGSGGAGGSAPAPVAPAPAPAANGITHSLVPQPQTYMGTLPCFSPAMQCTAQRVTLTLAPNGRWRGRTAYLDNDPKKGPPVSEQGCWDATEERPPRVILMDGQGNVRVEFVVAANNVLRVRSIGGQTPNLNYNLTRQPDLDPIDELASAAAPKCP</sequence>
<evidence type="ECO:0000256" key="1">
    <source>
        <dbReference type="SAM" id="MobiDB-lite"/>
    </source>
</evidence>
<dbReference type="InterPro" id="IPR043176">
    <property type="entry name" value="NlpE_N_sf"/>
</dbReference>
<dbReference type="Proteomes" id="UP000494214">
    <property type="component" value="Unassembled WGS sequence"/>
</dbReference>
<proteinExistence type="predicted"/>